<dbReference type="InterPro" id="IPR013783">
    <property type="entry name" value="Ig-like_fold"/>
</dbReference>
<dbReference type="InterPro" id="IPR050473">
    <property type="entry name" value="A2M/Complement_sys"/>
</dbReference>
<dbReference type="InterPro" id="IPR011625">
    <property type="entry name" value="A2M_N_BRD"/>
</dbReference>
<dbReference type="PANTHER" id="PTHR11412:SF171">
    <property type="entry name" value="PREGNANCY ZONE PROTEIN-LIKE PROTEIN"/>
    <property type="match status" value="1"/>
</dbReference>
<comment type="caution">
    <text evidence="3">The sequence shown here is derived from an EMBL/GenBank/DDBJ whole genome shotgun (WGS) entry which is preliminary data.</text>
</comment>
<dbReference type="Pfam" id="PF17789">
    <property type="entry name" value="MG4"/>
    <property type="match status" value="1"/>
</dbReference>
<dbReference type="EMBL" id="CALNXI010000152">
    <property type="protein sequence ID" value="CAH3020573.1"/>
    <property type="molecule type" value="Genomic_DNA"/>
</dbReference>
<evidence type="ECO:0000259" key="2">
    <source>
        <dbReference type="SMART" id="SM01359"/>
    </source>
</evidence>
<dbReference type="InterPro" id="IPR041555">
    <property type="entry name" value="MG3"/>
</dbReference>
<dbReference type="Gene3D" id="2.60.40.1930">
    <property type="match status" value="2"/>
</dbReference>
<dbReference type="SMART" id="SM01359">
    <property type="entry name" value="A2M_N_2"/>
    <property type="match status" value="1"/>
</dbReference>
<feature type="non-terminal residue" evidence="3">
    <location>
        <position position="1"/>
    </location>
</feature>
<dbReference type="Gene3D" id="6.20.50.160">
    <property type="match status" value="1"/>
</dbReference>
<evidence type="ECO:0000313" key="4">
    <source>
        <dbReference type="Proteomes" id="UP001159427"/>
    </source>
</evidence>
<dbReference type="Gene3D" id="2.60.40.10">
    <property type="entry name" value="Immunoglobulins"/>
    <property type="match status" value="1"/>
</dbReference>
<dbReference type="Pfam" id="PF01835">
    <property type="entry name" value="MG2"/>
    <property type="match status" value="1"/>
</dbReference>
<sequence>FKFIEISFVFFFSGYLVTSPRIFRAGSTQRLSVSLFSVSTPWDVTATVVYNNGRGAIASDEGKFTSLSDGFLNLKIPKDLKAGRKKSIKAKLVVTGRPVGGKQAFRKSEEITIEIPKKALFIQTDKPIYKPGQTVNMRIVGTDENLRPLTGKISRVTITNPSRVRNMQWDNLDFNFGIVSLKFPLSSQPVLGDWKIEALFQGEKKTLVFKVDKYVLPKFEVTITPPSFVAYTDRSNITATVCARYTYGQPVKGKVKVLFKLKVSYWYRRWDAQTTKEKEISGCTEVSVSPGGLFRIGKGNGYPYYLSNAKVVINATVTETATGVALNTTETETQVVRETTNVEFLSTTPTSFKPGMAFTGQLKATLIDGSPLKGRSIELIVKIPKERPRWYWGYSQQEVFRKKYTIPENGVINFVVPGKTISQKARSLTLEAIYNGKLASRYNVGQRWFSPSNSYIEMEKITAPLKVGSTAKVMFDFTTSTNTRNINFHLQVFSRGKLVAQERKLHPVDYQPGMKTFKNSKNEDMFTSQGFIEFNVTQKMVPKCRVLLFHVRDDQNKETVADNLVIDVEDTLENKVNLRFADSVRKPGENTRIIITAAPGSQVALAAVDKSVYLLKGGNQLTTDDAINVLSSQDVGSSGDYQSDCIPDFWRRRPRQRRTVLPMFGGRKPLDASKAFKESGVIYFSDLGIQTARCEKGFSYYYPMPYARMAVGEDSDGPIIGEMGAPDEVSATGSSSFQKKKKKKQLTKQNTVKVRKEFPETWLWTEDMVK</sequence>
<gene>
    <name evidence="3" type="ORF">PEVE_00007777</name>
</gene>
<accession>A0ABN8M1N2</accession>
<dbReference type="InterPro" id="IPR040839">
    <property type="entry name" value="MG4"/>
</dbReference>
<dbReference type="Pfam" id="PF17791">
    <property type="entry name" value="MG3"/>
    <property type="match status" value="1"/>
</dbReference>
<dbReference type="Gene3D" id="2.60.40.1940">
    <property type="match status" value="1"/>
</dbReference>
<dbReference type="Pfam" id="PF07703">
    <property type="entry name" value="A2M_BRD"/>
    <property type="match status" value="1"/>
</dbReference>
<evidence type="ECO:0000256" key="1">
    <source>
        <dbReference type="SAM" id="MobiDB-lite"/>
    </source>
</evidence>
<proteinExistence type="predicted"/>
<dbReference type="Proteomes" id="UP001159427">
    <property type="component" value="Unassembled WGS sequence"/>
</dbReference>
<name>A0ABN8M1N2_9CNID</name>
<dbReference type="InterPro" id="IPR002890">
    <property type="entry name" value="MG2"/>
</dbReference>
<keyword evidence="4" id="KW-1185">Reference proteome</keyword>
<feature type="region of interest" description="Disordered" evidence="1">
    <location>
        <begin position="722"/>
        <end position="749"/>
    </location>
</feature>
<dbReference type="PANTHER" id="PTHR11412">
    <property type="entry name" value="MACROGLOBULIN / COMPLEMENT"/>
    <property type="match status" value="1"/>
</dbReference>
<reference evidence="3 4" key="1">
    <citation type="submission" date="2022-05" db="EMBL/GenBank/DDBJ databases">
        <authorList>
            <consortium name="Genoscope - CEA"/>
            <person name="William W."/>
        </authorList>
    </citation>
    <scope>NUCLEOTIDE SEQUENCE [LARGE SCALE GENOMIC DNA]</scope>
</reference>
<protein>
    <recommendedName>
        <fullName evidence="2">Alpha-2-macroglobulin bait region domain-containing protein</fullName>
    </recommendedName>
</protein>
<organism evidence="3 4">
    <name type="scientific">Porites evermanni</name>
    <dbReference type="NCBI Taxonomy" id="104178"/>
    <lineage>
        <taxon>Eukaryota</taxon>
        <taxon>Metazoa</taxon>
        <taxon>Cnidaria</taxon>
        <taxon>Anthozoa</taxon>
        <taxon>Hexacorallia</taxon>
        <taxon>Scleractinia</taxon>
        <taxon>Fungiina</taxon>
        <taxon>Poritidae</taxon>
        <taxon>Porites</taxon>
    </lineage>
</organism>
<feature type="domain" description="Alpha-2-macroglobulin bait region" evidence="2">
    <location>
        <begin position="456"/>
        <end position="615"/>
    </location>
</feature>
<evidence type="ECO:0000313" key="3">
    <source>
        <dbReference type="EMBL" id="CAH3020573.1"/>
    </source>
</evidence>